<reference evidence="2" key="1">
    <citation type="submission" date="2022-11" db="UniProtKB">
        <authorList>
            <consortium name="WormBaseParasite"/>
        </authorList>
    </citation>
    <scope>IDENTIFICATION</scope>
</reference>
<name>A0A914E081_9BILA</name>
<dbReference type="AlphaFoldDB" id="A0A914E081"/>
<dbReference type="Proteomes" id="UP000887540">
    <property type="component" value="Unplaced"/>
</dbReference>
<proteinExistence type="predicted"/>
<accession>A0A914E081</accession>
<keyword evidence="1" id="KW-1185">Reference proteome</keyword>
<protein>
    <submittedName>
        <fullName evidence="2">Uncharacterized protein</fullName>
    </submittedName>
</protein>
<dbReference type="WBParaSite" id="ACRNAN_scaffold477.g15378.t1">
    <property type="protein sequence ID" value="ACRNAN_scaffold477.g15378.t1"/>
    <property type="gene ID" value="ACRNAN_scaffold477.g15378"/>
</dbReference>
<evidence type="ECO:0000313" key="2">
    <source>
        <dbReference type="WBParaSite" id="ACRNAN_scaffold477.g15378.t1"/>
    </source>
</evidence>
<organism evidence="1 2">
    <name type="scientific">Acrobeloides nanus</name>
    <dbReference type="NCBI Taxonomy" id="290746"/>
    <lineage>
        <taxon>Eukaryota</taxon>
        <taxon>Metazoa</taxon>
        <taxon>Ecdysozoa</taxon>
        <taxon>Nematoda</taxon>
        <taxon>Chromadorea</taxon>
        <taxon>Rhabditida</taxon>
        <taxon>Tylenchina</taxon>
        <taxon>Cephalobomorpha</taxon>
        <taxon>Cephaloboidea</taxon>
        <taxon>Cephalobidae</taxon>
        <taxon>Acrobeloides</taxon>
    </lineage>
</organism>
<evidence type="ECO:0000313" key="1">
    <source>
        <dbReference type="Proteomes" id="UP000887540"/>
    </source>
</evidence>
<sequence length="72" mass="7925">MPANGRSRVARAAKSKTQHDVLYNGNSEAYFPGRNMDGGGKAGPEVQKILGKRWRGGSMDPNFQPKIQPKRL</sequence>